<proteinExistence type="predicted"/>
<protein>
    <submittedName>
        <fullName evidence="1">Uncharacterized protein</fullName>
    </submittedName>
</protein>
<evidence type="ECO:0000313" key="1">
    <source>
        <dbReference type="EMBL" id="TGO37751.1"/>
    </source>
</evidence>
<reference evidence="1 2" key="1">
    <citation type="submission" date="2017-12" db="EMBL/GenBank/DDBJ databases">
        <title>Comparative genomics of Botrytis spp.</title>
        <authorList>
            <person name="Valero-Jimenez C.A."/>
            <person name="Tapia P."/>
            <person name="Veloso J."/>
            <person name="Silva-Moreno E."/>
            <person name="Staats M."/>
            <person name="Valdes J.H."/>
            <person name="Van Kan J.A.L."/>
        </authorList>
    </citation>
    <scope>NUCLEOTIDE SEQUENCE [LARGE SCALE GENOMIC DNA]</scope>
    <source>
        <strain evidence="1 2">Bh0001</strain>
    </source>
</reference>
<accession>A0A4Z1GSK4</accession>
<name>A0A4Z1GSK4_9HELO</name>
<sequence length="105" mass="12070">MSFIHFIEYTISLAWDLFQGLFLNAVVASLGKFPNCGVITWFVLYFGALSTSTRLKLLAQSRKSVFWIALGILKFRDLNYMGKGEYYLFPRADQKGLRTLIKDAF</sequence>
<gene>
    <name evidence="1" type="ORF">BHYA_0090g00410</name>
</gene>
<dbReference type="Proteomes" id="UP000297814">
    <property type="component" value="Unassembled WGS sequence"/>
</dbReference>
<evidence type="ECO:0000313" key="2">
    <source>
        <dbReference type="Proteomes" id="UP000297814"/>
    </source>
</evidence>
<dbReference type="AlphaFoldDB" id="A0A4Z1GSK4"/>
<keyword evidence="2" id="KW-1185">Reference proteome</keyword>
<comment type="caution">
    <text evidence="1">The sequence shown here is derived from an EMBL/GenBank/DDBJ whole genome shotgun (WGS) entry which is preliminary data.</text>
</comment>
<dbReference type="EMBL" id="PQXK01000090">
    <property type="protein sequence ID" value="TGO37751.1"/>
    <property type="molecule type" value="Genomic_DNA"/>
</dbReference>
<organism evidence="1 2">
    <name type="scientific">Botrytis hyacinthi</name>
    <dbReference type="NCBI Taxonomy" id="278943"/>
    <lineage>
        <taxon>Eukaryota</taxon>
        <taxon>Fungi</taxon>
        <taxon>Dikarya</taxon>
        <taxon>Ascomycota</taxon>
        <taxon>Pezizomycotina</taxon>
        <taxon>Leotiomycetes</taxon>
        <taxon>Helotiales</taxon>
        <taxon>Sclerotiniaceae</taxon>
        <taxon>Botrytis</taxon>
    </lineage>
</organism>